<keyword evidence="2" id="KW-0808">Transferase</keyword>
<dbReference type="Proteomes" id="UP001321473">
    <property type="component" value="Unassembled WGS sequence"/>
</dbReference>
<comment type="similarity">
    <text evidence="1">Belongs to the sulfotransferase 1 family.</text>
</comment>
<dbReference type="Pfam" id="PF00685">
    <property type="entry name" value="Sulfotransfer_1"/>
    <property type="match status" value="2"/>
</dbReference>
<feature type="domain" description="Sulfotransferase" evidence="3">
    <location>
        <begin position="327"/>
        <end position="370"/>
    </location>
</feature>
<proteinExistence type="inferred from homology"/>
<accession>A0AAQ4EM12</accession>
<dbReference type="SUPFAM" id="SSF52540">
    <property type="entry name" value="P-loop containing nucleoside triphosphate hydrolases"/>
    <property type="match status" value="1"/>
</dbReference>
<gene>
    <name evidence="4" type="ORF">V5799_031195</name>
</gene>
<protein>
    <recommendedName>
        <fullName evidence="3">Sulfotransferase domain-containing protein</fullName>
    </recommendedName>
</protein>
<dbReference type="InterPro" id="IPR000863">
    <property type="entry name" value="Sulfotransferase_dom"/>
</dbReference>
<keyword evidence="5" id="KW-1185">Reference proteome</keyword>
<dbReference type="GO" id="GO:0008146">
    <property type="term" value="F:sulfotransferase activity"/>
    <property type="evidence" value="ECO:0007669"/>
    <property type="project" value="InterPro"/>
</dbReference>
<evidence type="ECO:0000256" key="1">
    <source>
        <dbReference type="ARBA" id="ARBA00005771"/>
    </source>
</evidence>
<evidence type="ECO:0000259" key="3">
    <source>
        <dbReference type="Pfam" id="PF00685"/>
    </source>
</evidence>
<name>A0AAQ4EM12_AMBAM</name>
<dbReference type="InterPro" id="IPR027417">
    <property type="entry name" value="P-loop_NTPase"/>
</dbReference>
<evidence type="ECO:0000313" key="4">
    <source>
        <dbReference type="EMBL" id="KAK8775463.1"/>
    </source>
</evidence>
<reference evidence="4 5" key="1">
    <citation type="journal article" date="2023" name="Arcadia Sci">
        <title>De novo assembly of a long-read Amblyomma americanum tick genome.</title>
        <authorList>
            <person name="Chou S."/>
            <person name="Poskanzer K.E."/>
            <person name="Rollins M."/>
            <person name="Thuy-Boun P.S."/>
        </authorList>
    </citation>
    <scope>NUCLEOTIDE SEQUENCE [LARGE SCALE GENOMIC DNA]</scope>
    <source>
        <strain evidence="4">F_SG_1</strain>
        <tissue evidence="4">Salivary glands</tissue>
    </source>
</reference>
<dbReference type="AlphaFoldDB" id="A0AAQ4EM12"/>
<dbReference type="Gene3D" id="3.40.50.300">
    <property type="entry name" value="P-loop containing nucleotide triphosphate hydrolases"/>
    <property type="match status" value="1"/>
</dbReference>
<dbReference type="EMBL" id="JARKHS020014121">
    <property type="protein sequence ID" value="KAK8775463.1"/>
    <property type="molecule type" value="Genomic_DNA"/>
</dbReference>
<comment type="caution">
    <text evidence="4">The sequence shown here is derived from an EMBL/GenBank/DDBJ whole genome shotgun (WGS) entry which is preliminary data.</text>
</comment>
<dbReference type="PANTHER" id="PTHR11783">
    <property type="entry name" value="SULFOTRANSFERASE SULT"/>
    <property type="match status" value="1"/>
</dbReference>
<organism evidence="4 5">
    <name type="scientific">Amblyomma americanum</name>
    <name type="common">Lone star tick</name>
    <dbReference type="NCBI Taxonomy" id="6943"/>
    <lineage>
        <taxon>Eukaryota</taxon>
        <taxon>Metazoa</taxon>
        <taxon>Ecdysozoa</taxon>
        <taxon>Arthropoda</taxon>
        <taxon>Chelicerata</taxon>
        <taxon>Arachnida</taxon>
        <taxon>Acari</taxon>
        <taxon>Parasitiformes</taxon>
        <taxon>Ixodida</taxon>
        <taxon>Ixodoidea</taxon>
        <taxon>Ixodidae</taxon>
        <taxon>Amblyomminae</taxon>
        <taxon>Amblyomma</taxon>
    </lineage>
</organism>
<evidence type="ECO:0000313" key="5">
    <source>
        <dbReference type="Proteomes" id="UP001321473"/>
    </source>
</evidence>
<feature type="domain" description="Sulfotransferase" evidence="3">
    <location>
        <begin position="101"/>
        <end position="297"/>
    </location>
</feature>
<evidence type="ECO:0000256" key="2">
    <source>
        <dbReference type="ARBA" id="ARBA00022679"/>
    </source>
</evidence>
<sequence length="382" mass="44147">MSVLLTSSFAQCALRLDYCSIKQTGPLRTLSDAFADASSQRLSNPWLTRQTSSCSEGAPTSTWYSSSAMNTEEFRDVDGLWMHSFFPEVLIRSAMTYRPRPDDVFIVTYPKCGTTWTQYLVLSILSKGHPPTKAVDFMLASPYLEMMGSEAAETMVRPGVLKTHLPFTKQPYSKQAKYIYVARNPYDVCVSYYYHMRSMTPKSVTDVSFGKFHEMFIAGKVSYGDYFDHLLSWYEHRQEQNVLFFTYEQMKADTDFWTVQIASFLDETYGKELRNNPTLLRRVVDATSFSNMKDVFNDEVQTLVKDMLDLPDDKLIKSMVVYRQKVTSTEEMHEDDGYIRKGIVGDWKGHFTAEQIERTKMWIAEKTKGSDVMYLWKDLDLP</sequence>